<evidence type="ECO:0000313" key="1">
    <source>
        <dbReference type="EMBL" id="ATB69066.1"/>
    </source>
</evidence>
<accession>A0A290HTB4</accession>
<proteinExistence type="predicted"/>
<name>A0A290HTB4_9BACT</name>
<gene>
    <name evidence="1" type="ORF">SJPD1_0954</name>
</gene>
<dbReference type="EMBL" id="CP023275">
    <property type="protein sequence ID" value="ATB69066.1"/>
    <property type="molecule type" value="Genomic_DNA"/>
</dbReference>
<organism evidence="1 2">
    <name type="scientific">Sulfurospirillum diekertiae</name>
    <dbReference type="NCBI Taxonomy" id="1854492"/>
    <lineage>
        <taxon>Bacteria</taxon>
        <taxon>Pseudomonadati</taxon>
        <taxon>Campylobacterota</taxon>
        <taxon>Epsilonproteobacteria</taxon>
        <taxon>Campylobacterales</taxon>
        <taxon>Sulfurospirillaceae</taxon>
        <taxon>Sulfurospirillum</taxon>
    </lineage>
</organism>
<reference evidence="2" key="1">
    <citation type="submission" date="2017-09" db="EMBL/GenBank/DDBJ databases">
        <title>The complete genome of Sulfurospirillum sp. JPD-1.</title>
        <authorList>
            <person name="Goris T."/>
        </authorList>
    </citation>
    <scope>NUCLEOTIDE SEQUENCE [LARGE SCALE GENOMIC DNA]</scope>
    <source>
        <strain evidence="2">JPD-1</strain>
    </source>
</reference>
<protein>
    <submittedName>
        <fullName evidence="1">Uncharacterized protein</fullName>
    </submittedName>
</protein>
<dbReference type="KEGG" id="sulj:SJPD1_0954"/>
<sequence length="176" mass="20660">MSSVKIPLIHELYLEAERIEIPENRIIPTEVSNYGKVLKAQLLVKSRDHFILEAISWGNTRLVSGFFIHHFHEIIIAYVHNRLRSEQEHLILNKKEGYGVKLYYGKIKEHDLLMEVYDLKTNSFVFTQSFSKLECCIIVRVLNNYLHKGEIKEEDYFPGDVKCNYSGKSFTLRIPE</sequence>
<dbReference type="Proteomes" id="UP000217349">
    <property type="component" value="Chromosome"/>
</dbReference>
<evidence type="ECO:0000313" key="2">
    <source>
        <dbReference type="Proteomes" id="UP000217349"/>
    </source>
</evidence>
<dbReference type="OrthoDB" id="5339397at2"/>
<dbReference type="AlphaFoldDB" id="A0A290HTB4"/>
<dbReference type="RefSeq" id="WP_096046195.1">
    <property type="nucleotide sequence ID" value="NZ_CP023275.1"/>
</dbReference>